<reference evidence="2" key="1">
    <citation type="submission" date="2016-11" db="UniProtKB">
        <authorList>
            <consortium name="WormBaseParasite"/>
        </authorList>
    </citation>
    <scope>IDENTIFICATION</scope>
</reference>
<dbReference type="WBParaSite" id="L893_g12245.t1">
    <property type="protein sequence ID" value="L893_g12245.t1"/>
    <property type="gene ID" value="L893_g12245"/>
</dbReference>
<organism evidence="1 2">
    <name type="scientific">Steinernema glaseri</name>
    <dbReference type="NCBI Taxonomy" id="37863"/>
    <lineage>
        <taxon>Eukaryota</taxon>
        <taxon>Metazoa</taxon>
        <taxon>Ecdysozoa</taxon>
        <taxon>Nematoda</taxon>
        <taxon>Chromadorea</taxon>
        <taxon>Rhabditida</taxon>
        <taxon>Tylenchina</taxon>
        <taxon>Panagrolaimomorpha</taxon>
        <taxon>Strongyloidoidea</taxon>
        <taxon>Steinernematidae</taxon>
        <taxon>Steinernema</taxon>
    </lineage>
</organism>
<evidence type="ECO:0000313" key="2">
    <source>
        <dbReference type="WBParaSite" id="L893_g12245.t1"/>
    </source>
</evidence>
<keyword evidence="1" id="KW-1185">Reference proteome</keyword>
<protein>
    <submittedName>
        <fullName evidence="2">Ubiquitin-like domain-containing protein</fullName>
    </submittedName>
</protein>
<name>A0A1I7Y401_9BILA</name>
<sequence length="82" mass="9446">MNTLFEKCVAANKEVQVRIKVDDASISADSMALANFDEYYEKKEVPEPEEALLFANREQEKLALRVRSCGHSIQWQWVNANQ</sequence>
<accession>A0A1I7Y401</accession>
<evidence type="ECO:0000313" key="1">
    <source>
        <dbReference type="Proteomes" id="UP000095287"/>
    </source>
</evidence>
<proteinExistence type="predicted"/>
<dbReference type="AlphaFoldDB" id="A0A1I7Y401"/>
<dbReference type="Proteomes" id="UP000095287">
    <property type="component" value="Unplaced"/>
</dbReference>